<evidence type="ECO:0000313" key="4">
    <source>
        <dbReference type="EMBL" id="CAL4766891.1"/>
    </source>
</evidence>
<dbReference type="PANTHER" id="PTHR46769:SF2">
    <property type="entry name" value="FIBROCYSTIN-L ISOFORM 2 PRECURSOR-RELATED"/>
    <property type="match status" value="1"/>
</dbReference>
<dbReference type="InterPro" id="IPR052387">
    <property type="entry name" value="Fibrocystin"/>
</dbReference>
<keyword evidence="5" id="KW-1185">Reference proteome</keyword>
<dbReference type="InterPro" id="IPR012334">
    <property type="entry name" value="Pectin_lyas_fold"/>
</dbReference>
<protein>
    <submittedName>
        <fullName evidence="4">Fibrocystin-L (Polycystic kidney and hepatic disease 1-like protein 1) (PKHD1-like protein 1)</fullName>
    </submittedName>
</protein>
<evidence type="ECO:0000313" key="3">
    <source>
        <dbReference type="EMBL" id="CAI3979579.1"/>
    </source>
</evidence>
<keyword evidence="1" id="KW-0732">Signal</keyword>
<comment type="caution">
    <text evidence="3">The sequence shown here is derived from an EMBL/GenBank/DDBJ whole genome shotgun (WGS) entry which is preliminary data.</text>
</comment>
<reference evidence="4 5" key="2">
    <citation type="submission" date="2024-05" db="EMBL/GenBank/DDBJ databases">
        <authorList>
            <person name="Chen Y."/>
            <person name="Shah S."/>
            <person name="Dougan E. K."/>
            <person name="Thang M."/>
            <person name="Chan C."/>
        </authorList>
    </citation>
    <scope>NUCLEOTIDE SEQUENCE [LARGE SCALE GENOMIC DNA]</scope>
</reference>
<reference evidence="3" key="1">
    <citation type="submission" date="2022-10" db="EMBL/GenBank/DDBJ databases">
        <authorList>
            <person name="Chen Y."/>
            <person name="Dougan E. K."/>
            <person name="Chan C."/>
            <person name="Rhodes N."/>
            <person name="Thang M."/>
        </authorList>
    </citation>
    <scope>NUCLEOTIDE SEQUENCE</scope>
</reference>
<evidence type="ECO:0000313" key="5">
    <source>
        <dbReference type="Proteomes" id="UP001152797"/>
    </source>
</evidence>
<dbReference type="Gene3D" id="2.160.20.10">
    <property type="entry name" value="Single-stranded right-handed beta-helix, Pectin lyase-like"/>
    <property type="match status" value="1"/>
</dbReference>
<gene>
    <name evidence="3" type="ORF">C1SCF055_LOCUS7519</name>
</gene>
<evidence type="ECO:0000259" key="2">
    <source>
        <dbReference type="Pfam" id="PF24606"/>
    </source>
</evidence>
<organism evidence="3">
    <name type="scientific">Cladocopium goreaui</name>
    <dbReference type="NCBI Taxonomy" id="2562237"/>
    <lineage>
        <taxon>Eukaryota</taxon>
        <taxon>Sar</taxon>
        <taxon>Alveolata</taxon>
        <taxon>Dinophyceae</taxon>
        <taxon>Suessiales</taxon>
        <taxon>Symbiodiniaceae</taxon>
        <taxon>Cladocopium</taxon>
    </lineage>
</organism>
<feature type="domain" description="CEMIP beta-helix" evidence="2">
    <location>
        <begin position="149"/>
        <end position="349"/>
    </location>
</feature>
<name>A0A9P1FJL2_9DINO</name>
<dbReference type="InterPro" id="IPR055401">
    <property type="entry name" value="CEMIP_beta-hel_dom"/>
</dbReference>
<proteinExistence type="predicted"/>
<dbReference type="EMBL" id="CAMXCT020000498">
    <property type="protein sequence ID" value="CAL1132954.1"/>
    <property type="molecule type" value="Genomic_DNA"/>
</dbReference>
<dbReference type="Pfam" id="PF24606">
    <property type="entry name" value="CEMIP_beta-hel"/>
    <property type="match status" value="1"/>
</dbReference>
<dbReference type="EMBL" id="CAMXCT010000498">
    <property type="protein sequence ID" value="CAI3979579.1"/>
    <property type="molecule type" value="Genomic_DNA"/>
</dbReference>
<sequence length="727" mass="79934">MKHHSIDSDLPCPAWMVPPTEIDIPTLVLRHEEGDSGEVFGFEGQKLHFKKIYLSFNTHADTPVIVKKIGSKAFALLVREHLPYEEVKAKKGIKRSNQTTEQHNLPTQKDFLQFGACGLGMAMSSSRSTPAISGGVAGKRAKVAKNAKHLVLFIQNSTVNIEHVEFFHLGQAMQMARYPVHWHLAGDVKSRATLRNSSLHHNFQRCVTLHGTANAEVQQNVCYETFGHAFYLEDGIETGNVFEKNLVASIRPGGSLCSDWQVASGPRSNLQLGPSGFWITNPNNSFIENHVVDANTGYWFTFLGSSTGASGRYFQDPRSGQGSDSWWFQQEQARTPVKAFRGNAVTSARRGIHIDGRVTGSEDGDQTSGTCRADHCATCSGPLEGSFSWVPMSFDIQQPKEQRTYLFQTNVFEDFCAAHIDGPIASEARAIWTSGGYIHFKRAIFYNVRVAAAGMPELSSGCFRILDESPPGFVMAFTESLFISGPFSETFFQLYDGGIQVLHSRWIFGEGTSKNFAVAKPKCAFGGNGNPVYLLGSRPLLPKEAAHSQRFAWAKDLIPLDHGLSISRPDSFQAHLANFQCIAWASPYINGSYLYFADGLGDTIPTIIAPAKEAMDGMQRIRGEERCAKFLQRRTALRALQGRWANAIFPLRHQPALPTFGTKVVEVPVASDAMPMGDICSAAGVVSILIPPVPRETAKGIYGQRSLRFWWVSCCCCSSCLSAGTAP</sequence>
<accession>A0A9P1FJL2</accession>
<evidence type="ECO:0000256" key="1">
    <source>
        <dbReference type="ARBA" id="ARBA00022729"/>
    </source>
</evidence>
<dbReference type="AlphaFoldDB" id="A0A9P1FJL2"/>
<dbReference type="SUPFAM" id="SSF51126">
    <property type="entry name" value="Pectin lyase-like"/>
    <property type="match status" value="1"/>
</dbReference>
<dbReference type="OrthoDB" id="120976at2759"/>
<dbReference type="Proteomes" id="UP001152797">
    <property type="component" value="Unassembled WGS sequence"/>
</dbReference>
<dbReference type="InterPro" id="IPR011050">
    <property type="entry name" value="Pectin_lyase_fold/virulence"/>
</dbReference>
<dbReference type="PANTHER" id="PTHR46769">
    <property type="entry name" value="POLYCYSTIC KIDNEY AND HEPATIC DISEASE 1 (AUTOSOMAL RECESSIVE)-LIKE 1"/>
    <property type="match status" value="1"/>
</dbReference>
<dbReference type="EMBL" id="CAMXCT030000498">
    <property type="protein sequence ID" value="CAL4766891.1"/>
    <property type="molecule type" value="Genomic_DNA"/>
</dbReference>